<organism evidence="3 4">
    <name type="scientific">Ascosphaera apis ARSEF 7405</name>
    <dbReference type="NCBI Taxonomy" id="392613"/>
    <lineage>
        <taxon>Eukaryota</taxon>
        <taxon>Fungi</taxon>
        <taxon>Dikarya</taxon>
        <taxon>Ascomycota</taxon>
        <taxon>Pezizomycotina</taxon>
        <taxon>Eurotiomycetes</taxon>
        <taxon>Eurotiomycetidae</taxon>
        <taxon>Onygenales</taxon>
        <taxon>Ascosphaeraceae</taxon>
        <taxon>Ascosphaera</taxon>
    </lineage>
</organism>
<dbReference type="PANTHER" id="PTHR21456">
    <property type="entry name" value="FAMILY WITH SEQUENCE SIMILARITY 102"/>
    <property type="match status" value="1"/>
</dbReference>
<dbReference type="EMBL" id="AZGZ01000037">
    <property type="protein sequence ID" value="KZZ87221.1"/>
    <property type="molecule type" value="Genomic_DNA"/>
</dbReference>
<dbReference type="InterPro" id="IPR019448">
    <property type="entry name" value="NT-C2"/>
</dbReference>
<proteinExistence type="predicted"/>
<feature type="compositionally biased region" description="Polar residues" evidence="1">
    <location>
        <begin position="219"/>
        <end position="230"/>
    </location>
</feature>
<feature type="region of interest" description="Disordered" evidence="1">
    <location>
        <begin position="113"/>
        <end position="272"/>
    </location>
</feature>
<evidence type="ECO:0000259" key="2">
    <source>
        <dbReference type="PROSITE" id="PS51840"/>
    </source>
</evidence>
<dbReference type="Pfam" id="PF10358">
    <property type="entry name" value="NT-C2"/>
    <property type="match status" value="2"/>
</dbReference>
<evidence type="ECO:0000313" key="4">
    <source>
        <dbReference type="Proteomes" id="UP000242877"/>
    </source>
</evidence>
<feature type="compositionally biased region" description="Low complexity" evidence="1">
    <location>
        <begin position="167"/>
        <end position="182"/>
    </location>
</feature>
<feature type="compositionally biased region" description="Low complexity" evidence="1">
    <location>
        <begin position="498"/>
        <end position="512"/>
    </location>
</feature>
<feature type="region of interest" description="Disordered" evidence="1">
    <location>
        <begin position="476"/>
        <end position="556"/>
    </location>
</feature>
<dbReference type="PROSITE" id="PS51840">
    <property type="entry name" value="C2_NT"/>
    <property type="match status" value="1"/>
</dbReference>
<dbReference type="InterPro" id="IPR039931">
    <property type="entry name" value="EEIG1/2-like"/>
</dbReference>
<feature type="domain" description="C2 NT-type" evidence="2">
    <location>
        <begin position="18"/>
        <end position="324"/>
    </location>
</feature>
<sequence length="556" mass="59863">MDLLNRAKHETKSLTSALTVPRSRRPRFELTLRILDLNNIPLVVGTAHVKWHLPSSNAAEHRGRTDKAPISPSSHMASWAYVKCLPVRMTVDKSGMLSSCEVHFEVVQEFTTPENTSNGNVANIGGGGGGRDEREKERERMKDKKDIFVEKDSKDKKEKDIADVNSDDGNQSQSNSNNSNSGSGSGSGSNAGSHDSRSLLNAPTAQSHGINNHNNNNNGETASLSSTVNTGRRRSSIFSDRARSRSRERSSSHKDKEKERENGGAGGLAHALTSKSDKSLLGRVKLNLAEYVNEGREDEGVVRRYLMQDSKINSTLRIGISMRPPLKSSSVFGAITGVIAEQNEPDEASRILSSTSPKPLSASLSASATSARETGDLQDMYRRTLAASYVCRQDELPPDELIEDIFSGGDGFRGGWEIFAEGVGTARRTICSGNGNAEDAGGGGGGYAADNGEAHIKERDRRDASSAAGVSGYTLYRRHGGGSGHARGDSGATLSPANNNNNNNHHGNNTGGYQSDDSRHFLSRQSIPKNQSGHRSRRSLDMNIHGNGNNNGRGRQ</sequence>
<feature type="compositionally biased region" description="Low complexity" evidence="1">
    <location>
        <begin position="546"/>
        <end position="556"/>
    </location>
</feature>
<gene>
    <name evidence="3" type="ORF">AAP_05860</name>
</gene>
<protein>
    <submittedName>
        <fullName evidence="3">Oestrogen-responsive protein Fam102A/B</fullName>
    </submittedName>
</protein>
<feature type="compositionally biased region" description="Polar residues" evidence="1">
    <location>
        <begin position="198"/>
        <end position="210"/>
    </location>
</feature>
<reference evidence="3 4" key="1">
    <citation type="journal article" date="2016" name="Genome Biol. Evol.">
        <title>Divergent and convergent evolution of fungal pathogenicity.</title>
        <authorList>
            <person name="Shang Y."/>
            <person name="Xiao G."/>
            <person name="Zheng P."/>
            <person name="Cen K."/>
            <person name="Zhan S."/>
            <person name="Wang C."/>
        </authorList>
    </citation>
    <scope>NUCLEOTIDE SEQUENCE [LARGE SCALE GENOMIC DNA]</scope>
    <source>
        <strain evidence="3 4">ARSEF 7405</strain>
    </source>
</reference>
<evidence type="ECO:0000256" key="1">
    <source>
        <dbReference type="SAM" id="MobiDB-lite"/>
    </source>
</evidence>
<evidence type="ECO:0000313" key="3">
    <source>
        <dbReference type="EMBL" id="KZZ87221.1"/>
    </source>
</evidence>
<name>A0A167V994_9EURO</name>
<comment type="caution">
    <text evidence="3">The sequence shown here is derived from an EMBL/GenBank/DDBJ whole genome shotgun (WGS) entry which is preliminary data.</text>
</comment>
<keyword evidence="4" id="KW-1185">Reference proteome</keyword>
<dbReference type="Proteomes" id="UP000242877">
    <property type="component" value="Unassembled WGS sequence"/>
</dbReference>
<accession>A0A167V994</accession>
<dbReference type="AlphaFoldDB" id="A0A167V994"/>
<feature type="compositionally biased region" description="Basic and acidic residues" evidence="1">
    <location>
        <begin position="240"/>
        <end position="262"/>
    </location>
</feature>
<feature type="compositionally biased region" description="Low complexity" evidence="1">
    <location>
        <begin position="352"/>
        <end position="371"/>
    </location>
</feature>
<dbReference type="VEuPathDB" id="FungiDB:AAP_05860"/>
<feature type="region of interest" description="Disordered" evidence="1">
    <location>
        <begin position="347"/>
        <end position="375"/>
    </location>
</feature>
<feature type="compositionally biased region" description="Basic and acidic residues" evidence="1">
    <location>
        <begin position="130"/>
        <end position="162"/>
    </location>
</feature>
<dbReference type="OrthoDB" id="3365224at2759"/>
<dbReference type="PANTHER" id="PTHR21456:SF1">
    <property type="entry name" value="C2 NT-TYPE DOMAIN-CONTAINING PROTEIN"/>
    <property type="match status" value="1"/>
</dbReference>